<evidence type="ECO:0000313" key="1">
    <source>
        <dbReference type="EMBL" id="GEK28684.1"/>
    </source>
</evidence>
<proteinExistence type="predicted"/>
<sequence>MEMQNFYEALRYDEQVGLKDMNVLPKDWDDIDYFELHEIMSARSEENRPQDPVAMINR</sequence>
<protein>
    <submittedName>
        <fullName evidence="1">Uncharacterized protein</fullName>
    </submittedName>
</protein>
<accession>A0A510VP17</accession>
<dbReference type="AlphaFoldDB" id="A0A510VP17"/>
<organism evidence="1 2">
    <name type="scientific">Furfurilactobacillus siliginis</name>
    <dbReference type="NCBI Taxonomy" id="348151"/>
    <lineage>
        <taxon>Bacteria</taxon>
        <taxon>Bacillati</taxon>
        <taxon>Bacillota</taxon>
        <taxon>Bacilli</taxon>
        <taxon>Lactobacillales</taxon>
        <taxon>Lactobacillaceae</taxon>
        <taxon>Furfurilactobacillus</taxon>
    </lineage>
</organism>
<comment type="caution">
    <text evidence="1">The sequence shown here is derived from an EMBL/GenBank/DDBJ whole genome shotgun (WGS) entry which is preliminary data.</text>
</comment>
<dbReference type="EMBL" id="BJUD01000015">
    <property type="protein sequence ID" value="GEK28684.1"/>
    <property type="molecule type" value="Genomic_DNA"/>
</dbReference>
<reference evidence="1 2" key="1">
    <citation type="submission" date="2019-07" db="EMBL/GenBank/DDBJ databases">
        <title>Whole genome shotgun sequence of Lactobacillus siliginis NBRC 101315.</title>
        <authorList>
            <person name="Hosoyama A."/>
            <person name="Uohara A."/>
            <person name="Ohji S."/>
            <person name="Ichikawa N."/>
        </authorList>
    </citation>
    <scope>NUCLEOTIDE SEQUENCE [LARGE SCALE GENOMIC DNA]</scope>
    <source>
        <strain evidence="1 2">NBRC 101315</strain>
    </source>
</reference>
<name>A0A510VP17_9LACO</name>
<dbReference type="Proteomes" id="UP000321429">
    <property type="component" value="Unassembled WGS sequence"/>
</dbReference>
<evidence type="ECO:0000313" key="2">
    <source>
        <dbReference type="Proteomes" id="UP000321429"/>
    </source>
</evidence>
<gene>
    <name evidence="1" type="ORF">LSI01_09950</name>
</gene>